<dbReference type="STRING" id="1314777.A0A165AME9"/>
<gene>
    <name evidence="3" type="ORF">SISNIDRAFT_462113</name>
</gene>
<evidence type="ECO:0000256" key="2">
    <source>
        <dbReference type="SAM" id="SignalP"/>
    </source>
</evidence>
<dbReference type="InterPro" id="IPR035810">
    <property type="entry name" value="PEBP_euk"/>
</dbReference>
<dbReference type="PANTHER" id="PTHR11362:SF140">
    <property type="entry name" value="PEBP-LIKE PROTEIN"/>
    <property type="match status" value="1"/>
</dbReference>
<proteinExistence type="predicted"/>
<dbReference type="AlphaFoldDB" id="A0A165AME9"/>
<accession>A0A165AME9</accession>
<keyword evidence="2" id="KW-0732">Signal</keyword>
<keyword evidence="4" id="KW-1185">Reference proteome</keyword>
<dbReference type="Proteomes" id="UP000076722">
    <property type="component" value="Unassembled WGS sequence"/>
</dbReference>
<dbReference type="EMBL" id="KV419394">
    <property type="protein sequence ID" value="KZS99273.1"/>
    <property type="molecule type" value="Genomic_DNA"/>
</dbReference>
<evidence type="ECO:0000313" key="4">
    <source>
        <dbReference type="Proteomes" id="UP000076722"/>
    </source>
</evidence>
<dbReference type="CDD" id="cd00866">
    <property type="entry name" value="PEBP_euk"/>
    <property type="match status" value="1"/>
</dbReference>
<feature type="signal peptide" evidence="2">
    <location>
        <begin position="1"/>
        <end position="18"/>
    </location>
</feature>
<feature type="chain" id="PRO_5007855355" evidence="2">
    <location>
        <begin position="19"/>
        <end position="275"/>
    </location>
</feature>
<reference evidence="3 4" key="1">
    <citation type="journal article" date="2016" name="Mol. Biol. Evol.">
        <title>Comparative Genomics of Early-Diverging Mushroom-Forming Fungi Provides Insights into the Origins of Lignocellulose Decay Capabilities.</title>
        <authorList>
            <person name="Nagy L.G."/>
            <person name="Riley R."/>
            <person name="Tritt A."/>
            <person name="Adam C."/>
            <person name="Daum C."/>
            <person name="Floudas D."/>
            <person name="Sun H."/>
            <person name="Yadav J.S."/>
            <person name="Pangilinan J."/>
            <person name="Larsson K.H."/>
            <person name="Matsuura K."/>
            <person name="Barry K."/>
            <person name="Labutti K."/>
            <person name="Kuo R."/>
            <person name="Ohm R.A."/>
            <person name="Bhattacharya S.S."/>
            <person name="Shirouzu T."/>
            <person name="Yoshinaga Y."/>
            <person name="Martin F.M."/>
            <person name="Grigoriev I.V."/>
            <person name="Hibbett D.S."/>
        </authorList>
    </citation>
    <scope>NUCLEOTIDE SEQUENCE [LARGE SCALE GENOMIC DNA]</scope>
    <source>
        <strain evidence="3 4">HHB9708</strain>
    </source>
</reference>
<dbReference type="OrthoDB" id="2506647at2759"/>
<dbReference type="Gene3D" id="3.90.280.10">
    <property type="entry name" value="PEBP-like"/>
    <property type="match status" value="1"/>
</dbReference>
<dbReference type="InterPro" id="IPR036610">
    <property type="entry name" value="PEBP-like_sf"/>
</dbReference>
<dbReference type="Pfam" id="PF01161">
    <property type="entry name" value="PBP"/>
    <property type="match status" value="1"/>
</dbReference>
<evidence type="ECO:0000313" key="3">
    <source>
        <dbReference type="EMBL" id="KZS99273.1"/>
    </source>
</evidence>
<protein>
    <submittedName>
        <fullName evidence="3">PEBP-like protein</fullName>
    </submittedName>
</protein>
<sequence length="275" mass="27957">MFTIFALSLLTAIPFVSSQASNNTVLELEVVEANFQNAGIVPALLASFNPGALLTVSFAGVGDITPGQNLTIDQVKPTPQIVVTPANGSVSLGSVFTLAMVDAGPVGFDESQGQTRHWLANNVTLDSSDGLSFTSAVNITDYASPFPAAGSGSHRYVILLYSQPASFTPPANLSTPGVPVSAYDFNSYVQTTGLGPLVAGNYIQVEQGVSTISVSATSAVETSTLPAAKSLTSSKSSSTSGTSSAPSSSSTTSASGKLEASVFLGAVSLLCSFIL</sequence>
<feature type="region of interest" description="Disordered" evidence="1">
    <location>
        <begin position="231"/>
        <end position="253"/>
    </location>
</feature>
<evidence type="ECO:0000256" key="1">
    <source>
        <dbReference type="SAM" id="MobiDB-lite"/>
    </source>
</evidence>
<dbReference type="InterPro" id="IPR008914">
    <property type="entry name" value="PEBP"/>
</dbReference>
<organism evidence="3 4">
    <name type="scientific">Sistotremastrum niveocremeum HHB9708</name>
    <dbReference type="NCBI Taxonomy" id="1314777"/>
    <lineage>
        <taxon>Eukaryota</taxon>
        <taxon>Fungi</taxon>
        <taxon>Dikarya</taxon>
        <taxon>Basidiomycota</taxon>
        <taxon>Agaricomycotina</taxon>
        <taxon>Agaricomycetes</taxon>
        <taxon>Sistotremastrales</taxon>
        <taxon>Sistotremastraceae</taxon>
        <taxon>Sertulicium</taxon>
        <taxon>Sertulicium niveocremeum</taxon>
    </lineage>
</organism>
<dbReference type="SUPFAM" id="SSF49777">
    <property type="entry name" value="PEBP-like"/>
    <property type="match status" value="1"/>
</dbReference>
<name>A0A165AME9_9AGAM</name>
<dbReference type="PANTHER" id="PTHR11362">
    <property type="entry name" value="PHOSPHATIDYLETHANOLAMINE-BINDING PROTEIN"/>
    <property type="match status" value="1"/>
</dbReference>